<name>A0A2S1JIT7_KLEPN</name>
<accession>A0A2S1JIT7</accession>
<reference evidence="1" key="1">
    <citation type="submission" date="2017-05" db="EMBL/GenBank/DDBJ databases">
        <title>Complete sequence of p1642-1.</title>
        <authorList>
            <person name="Zhao Y."/>
            <person name="Liang Y."/>
            <person name="Sun Q."/>
            <person name="Chen S."/>
            <person name="Tong Y."/>
        </authorList>
    </citation>
    <scope>NUCLEOTIDE SEQUENCE</scope>
    <source>
        <strain evidence="1">1642</strain>
        <plasmid evidence="1">p1642-1</plasmid>
    </source>
</reference>
<keyword evidence="1" id="KW-0614">Plasmid</keyword>
<organism evidence="1">
    <name type="scientific">Klebsiella pneumoniae</name>
    <dbReference type="NCBI Taxonomy" id="573"/>
    <lineage>
        <taxon>Bacteria</taxon>
        <taxon>Pseudomonadati</taxon>
        <taxon>Pseudomonadota</taxon>
        <taxon>Gammaproteobacteria</taxon>
        <taxon>Enterobacterales</taxon>
        <taxon>Enterobacteriaceae</taxon>
        <taxon>Klebsiella/Raoultella group</taxon>
        <taxon>Klebsiella</taxon>
        <taxon>Klebsiella pneumoniae complex</taxon>
    </lineage>
</organism>
<evidence type="ECO:0000313" key="1">
    <source>
        <dbReference type="EMBL" id="AWF78333.1"/>
    </source>
</evidence>
<dbReference type="AlphaFoldDB" id="A0A2S1JIT7"/>
<proteinExistence type="predicted"/>
<protein>
    <submittedName>
        <fullName evidence="1">Transcriptional regulator</fullName>
    </submittedName>
</protein>
<dbReference type="EMBL" id="MF156695">
    <property type="protein sequence ID" value="AWF78333.1"/>
    <property type="molecule type" value="Genomic_DNA"/>
</dbReference>
<sequence>MATVLVSAEYKLGNLKQDAMAAIETFPLACRLAADHHHGIYRNGRSKRCR</sequence>
<geneLocation type="plasmid" evidence="1">
    <name>p1642-1</name>
</geneLocation>